<evidence type="ECO:0000313" key="5">
    <source>
        <dbReference type="Ensembl" id="ENSACIP00000024036.1"/>
    </source>
</evidence>
<protein>
    <recommendedName>
        <fullName evidence="4">Immunoglobulin V-set domain-containing protein</fullName>
    </recommendedName>
</protein>
<comment type="subcellular location">
    <subcellularLocation>
        <location evidence="1">Membrane</location>
    </subcellularLocation>
</comment>
<dbReference type="Ensembl" id="ENSACIT00000024672.1">
    <property type="protein sequence ID" value="ENSACIP00000024036.1"/>
    <property type="gene ID" value="ENSACIG00000018673.1"/>
</dbReference>
<evidence type="ECO:0000313" key="6">
    <source>
        <dbReference type="Proteomes" id="UP000261340"/>
    </source>
</evidence>
<reference evidence="5" key="1">
    <citation type="submission" date="2025-08" db="UniProtKB">
        <authorList>
            <consortium name="Ensembl"/>
        </authorList>
    </citation>
    <scope>IDENTIFICATION</scope>
</reference>
<sequence length="176" mass="19865">FSWEPPNPDLSVGFPAGEACFVPPENTYEGYSESISCPYESQYQNNLKYICKGNQPSTCLQQALITSDTKQNGRIRFNDDTGFRIFTVNITSLTQNDSGTYLCVTRNGADIYTEVELKLVQVQKGSLYFLFWFPLFRCSTLCSLRCARCAAASDLCPRGYSLQVQTLQSKRYSLHP</sequence>
<keyword evidence="3" id="KW-0472">Membrane</keyword>
<evidence type="ECO:0000259" key="4">
    <source>
        <dbReference type="Pfam" id="PF07686"/>
    </source>
</evidence>
<dbReference type="SUPFAM" id="SSF48726">
    <property type="entry name" value="Immunoglobulin"/>
    <property type="match status" value="1"/>
</dbReference>
<proteinExistence type="predicted"/>
<reference evidence="5" key="2">
    <citation type="submission" date="2025-09" db="UniProtKB">
        <authorList>
            <consortium name="Ensembl"/>
        </authorList>
    </citation>
    <scope>IDENTIFICATION</scope>
</reference>
<keyword evidence="6" id="KW-1185">Reference proteome</keyword>
<dbReference type="Pfam" id="PF07686">
    <property type="entry name" value="V-set"/>
    <property type="match status" value="1"/>
</dbReference>
<keyword evidence="2" id="KW-0812">Transmembrane</keyword>
<evidence type="ECO:0000256" key="3">
    <source>
        <dbReference type="ARBA" id="ARBA00023136"/>
    </source>
</evidence>
<dbReference type="AlphaFoldDB" id="A0A3Q0SLM4"/>
<evidence type="ECO:0000256" key="1">
    <source>
        <dbReference type="ARBA" id="ARBA00004370"/>
    </source>
</evidence>
<evidence type="ECO:0000256" key="2">
    <source>
        <dbReference type="ARBA" id="ARBA00022692"/>
    </source>
</evidence>
<dbReference type="Proteomes" id="UP000261340">
    <property type="component" value="Unplaced"/>
</dbReference>
<dbReference type="GO" id="GO:0005886">
    <property type="term" value="C:plasma membrane"/>
    <property type="evidence" value="ECO:0007669"/>
    <property type="project" value="TreeGrafter"/>
</dbReference>
<accession>A0A3Q0SLM4</accession>
<dbReference type="CDD" id="cd05716">
    <property type="entry name" value="IgV_pIgR_like"/>
    <property type="match status" value="1"/>
</dbReference>
<dbReference type="PANTHER" id="PTHR11860:SF118">
    <property type="entry name" value="CMRF35-LIKE MOLECULE 3-RELATED"/>
    <property type="match status" value="1"/>
</dbReference>
<dbReference type="Gene3D" id="2.60.40.10">
    <property type="entry name" value="Immunoglobulins"/>
    <property type="match status" value="1"/>
</dbReference>
<dbReference type="InterPro" id="IPR013783">
    <property type="entry name" value="Ig-like_fold"/>
</dbReference>
<dbReference type="PANTHER" id="PTHR11860">
    <property type="entry name" value="POLYMERIC-IMMUNOGLOBULIN RECEPTOR"/>
    <property type="match status" value="1"/>
</dbReference>
<dbReference type="GeneTree" id="ENSGT00970000193466"/>
<dbReference type="InterPro" id="IPR013106">
    <property type="entry name" value="Ig_V-set"/>
</dbReference>
<dbReference type="InterPro" id="IPR036179">
    <property type="entry name" value="Ig-like_dom_sf"/>
</dbReference>
<feature type="domain" description="Immunoglobulin V-set" evidence="4">
    <location>
        <begin position="28"/>
        <end position="111"/>
    </location>
</feature>
<dbReference type="InterPro" id="IPR050671">
    <property type="entry name" value="CD300_family_receptors"/>
</dbReference>
<organism evidence="5 6">
    <name type="scientific">Amphilophus citrinellus</name>
    <name type="common">Midas cichlid</name>
    <name type="synonym">Cichlasoma citrinellum</name>
    <dbReference type="NCBI Taxonomy" id="61819"/>
    <lineage>
        <taxon>Eukaryota</taxon>
        <taxon>Metazoa</taxon>
        <taxon>Chordata</taxon>
        <taxon>Craniata</taxon>
        <taxon>Vertebrata</taxon>
        <taxon>Euteleostomi</taxon>
        <taxon>Actinopterygii</taxon>
        <taxon>Neopterygii</taxon>
        <taxon>Teleostei</taxon>
        <taxon>Neoteleostei</taxon>
        <taxon>Acanthomorphata</taxon>
        <taxon>Ovalentaria</taxon>
        <taxon>Cichlomorphae</taxon>
        <taxon>Cichliformes</taxon>
        <taxon>Cichlidae</taxon>
        <taxon>New World cichlids</taxon>
        <taxon>Cichlasomatinae</taxon>
        <taxon>Heroini</taxon>
        <taxon>Amphilophus</taxon>
    </lineage>
</organism>
<dbReference type="GO" id="GO:0004888">
    <property type="term" value="F:transmembrane signaling receptor activity"/>
    <property type="evidence" value="ECO:0007669"/>
    <property type="project" value="TreeGrafter"/>
</dbReference>
<name>A0A3Q0SLM4_AMPCI</name>